<dbReference type="InterPro" id="IPR023614">
    <property type="entry name" value="Porin_dom_sf"/>
</dbReference>
<accession>Q9R5F0</accession>
<keyword id="KW-0903">Direct protein sequencing</keyword>
<name>Q9R5F0_PASMD</name>
<protein>
    <submittedName>
        <fullName>Protein H</fullName>
    </submittedName>
</protein>
<dbReference type="AlphaFoldDB" id="Q9R5F0"/>
<reference key="1">
    <citation type="journal article" date="1993" name="J. Bacteriol.">
        <title>Purification and characterization of protein H, the major porin of Pasteurella multocida.</title>
        <authorList>
            <person name="Chevalier G."/>
            <person name="Duclohier H."/>
            <person name="Thomas D."/>
            <person name="Shechter E."/>
            <person name="Wroblewski H."/>
        </authorList>
    </citation>
    <scope>PROTEIN SEQUENCE</scope>
</reference>
<dbReference type="Gene3D" id="2.40.160.10">
    <property type="entry name" value="Porin"/>
    <property type="match status" value="1"/>
</dbReference>
<sequence length="36" mass="3891">ATVYNQDGTKVDGNGSVRLILKKEKDKRGDLVDNGS</sequence>
<organism>
    <name type="scientific">Pasteurella multocida</name>
    <dbReference type="NCBI Taxonomy" id="747"/>
    <lineage>
        <taxon>Bacteria</taxon>
        <taxon>Pseudomonadati</taxon>
        <taxon>Pseudomonadota</taxon>
        <taxon>Gammaproteobacteria</taxon>
        <taxon>Pasteurellales</taxon>
        <taxon>Pasteurellaceae</taxon>
        <taxon>Pasteurella</taxon>
    </lineage>
</organism>
<proteinExistence type="evidence at protein level"/>